<dbReference type="EMBL" id="JANPWB010000002">
    <property type="protein sequence ID" value="KAJ1206735.1"/>
    <property type="molecule type" value="Genomic_DNA"/>
</dbReference>
<reference evidence="2" key="1">
    <citation type="journal article" date="2022" name="bioRxiv">
        <title>Sequencing and chromosome-scale assembly of the giantPleurodeles waltlgenome.</title>
        <authorList>
            <person name="Brown T."/>
            <person name="Elewa A."/>
            <person name="Iarovenko S."/>
            <person name="Subramanian E."/>
            <person name="Araus A.J."/>
            <person name="Petzold A."/>
            <person name="Susuki M."/>
            <person name="Suzuki K.-i.T."/>
            <person name="Hayashi T."/>
            <person name="Toyoda A."/>
            <person name="Oliveira C."/>
            <person name="Osipova E."/>
            <person name="Leigh N.D."/>
            <person name="Simon A."/>
            <person name="Yun M.H."/>
        </authorList>
    </citation>
    <scope>NUCLEOTIDE SEQUENCE</scope>
    <source>
        <strain evidence="2">20211129_DDA</strain>
        <tissue evidence="2">Liver</tissue>
    </source>
</reference>
<comment type="caution">
    <text evidence="2">The sequence shown here is derived from an EMBL/GenBank/DDBJ whole genome shotgun (WGS) entry which is preliminary data.</text>
</comment>
<dbReference type="Proteomes" id="UP001066276">
    <property type="component" value="Chromosome 1_2"/>
</dbReference>
<evidence type="ECO:0000256" key="1">
    <source>
        <dbReference type="SAM" id="MobiDB-lite"/>
    </source>
</evidence>
<feature type="region of interest" description="Disordered" evidence="1">
    <location>
        <begin position="1"/>
        <end position="137"/>
    </location>
</feature>
<evidence type="ECO:0000313" key="2">
    <source>
        <dbReference type="EMBL" id="KAJ1206735.1"/>
    </source>
</evidence>
<keyword evidence="3" id="KW-1185">Reference proteome</keyword>
<evidence type="ECO:0000313" key="3">
    <source>
        <dbReference type="Proteomes" id="UP001066276"/>
    </source>
</evidence>
<accession>A0AAV7VYG7</accession>
<sequence length="137" mass="14148">MRPAARNVGHPDPQAPGPQPQQEAAAILAAPSQLAPPLGPRAQQFPKGLAPRGHTAHQSTQRDRPTPGAQGRGRENRRGAAVRPNRRSAPPAGPPPPASGSKRVAAPLAAPNQSAPPQGTWVQRSSKGPAPQGRTAR</sequence>
<proteinExistence type="predicted"/>
<name>A0AAV7VYG7_PLEWA</name>
<gene>
    <name evidence="2" type="ORF">NDU88_002136</name>
</gene>
<dbReference type="AlphaFoldDB" id="A0AAV7VYG7"/>
<protein>
    <submittedName>
        <fullName evidence="2">Uncharacterized protein</fullName>
    </submittedName>
</protein>
<organism evidence="2 3">
    <name type="scientific">Pleurodeles waltl</name>
    <name type="common">Iberian ribbed newt</name>
    <dbReference type="NCBI Taxonomy" id="8319"/>
    <lineage>
        <taxon>Eukaryota</taxon>
        <taxon>Metazoa</taxon>
        <taxon>Chordata</taxon>
        <taxon>Craniata</taxon>
        <taxon>Vertebrata</taxon>
        <taxon>Euteleostomi</taxon>
        <taxon>Amphibia</taxon>
        <taxon>Batrachia</taxon>
        <taxon>Caudata</taxon>
        <taxon>Salamandroidea</taxon>
        <taxon>Salamandridae</taxon>
        <taxon>Pleurodelinae</taxon>
        <taxon>Pleurodeles</taxon>
    </lineage>
</organism>
<feature type="compositionally biased region" description="Low complexity" evidence="1">
    <location>
        <begin position="20"/>
        <end position="36"/>
    </location>
</feature>
<feature type="compositionally biased region" description="Polar residues" evidence="1">
    <location>
        <begin position="111"/>
        <end position="126"/>
    </location>
</feature>